<feature type="transmembrane region" description="Helical" evidence="1">
    <location>
        <begin position="88"/>
        <end position="109"/>
    </location>
</feature>
<keyword evidence="3" id="KW-1185">Reference proteome</keyword>
<reference evidence="2" key="1">
    <citation type="submission" date="2021-04" db="EMBL/GenBank/DDBJ databases">
        <title>Draft genome of Fusarium avenaceum strain F156N33, isolated from an atmospheric sample in Virginia.</title>
        <authorList>
            <person name="Yang S."/>
            <person name="Vinatzer B.A."/>
            <person name="Coleman J."/>
        </authorList>
    </citation>
    <scope>NUCLEOTIDE SEQUENCE</scope>
    <source>
        <strain evidence="2">F156N33</strain>
    </source>
</reference>
<evidence type="ECO:0000256" key="1">
    <source>
        <dbReference type="SAM" id="Phobius"/>
    </source>
</evidence>
<feature type="transmembrane region" description="Helical" evidence="1">
    <location>
        <begin position="23"/>
        <end position="46"/>
    </location>
</feature>
<sequence length="164" mass="18478">MMAQATIVRTSFLRRVFQPQYKLPIHIVGIIVSLAVLILGLVRLVLRNRNAPRTRSGSMALGMAAKSIVIILYQVLSQHTKYLRKWMSYKANLILNILEIVFWSAVVFITMQANTTSCNGVTCALGWVIFAMGIAMWLVPPLIIIAEFCVFLWLHAGDEEIDND</sequence>
<feature type="transmembrane region" description="Helical" evidence="1">
    <location>
        <begin position="58"/>
        <end position="76"/>
    </location>
</feature>
<accession>A0A9P7GUT9</accession>
<keyword evidence="1" id="KW-0472">Membrane</keyword>
<gene>
    <name evidence="2" type="ORF">KAF25_010982</name>
</gene>
<organism evidence="2 3">
    <name type="scientific">Fusarium avenaceum</name>
    <dbReference type="NCBI Taxonomy" id="40199"/>
    <lineage>
        <taxon>Eukaryota</taxon>
        <taxon>Fungi</taxon>
        <taxon>Dikarya</taxon>
        <taxon>Ascomycota</taxon>
        <taxon>Pezizomycotina</taxon>
        <taxon>Sordariomycetes</taxon>
        <taxon>Hypocreomycetidae</taxon>
        <taxon>Hypocreales</taxon>
        <taxon>Nectriaceae</taxon>
        <taxon>Fusarium</taxon>
        <taxon>Fusarium tricinctum species complex</taxon>
    </lineage>
</organism>
<protein>
    <submittedName>
        <fullName evidence="2">Uncharacterized protein</fullName>
    </submittedName>
</protein>
<keyword evidence="1" id="KW-1133">Transmembrane helix</keyword>
<dbReference type="AlphaFoldDB" id="A0A9P7GUT9"/>
<evidence type="ECO:0000313" key="3">
    <source>
        <dbReference type="Proteomes" id="UP000782241"/>
    </source>
</evidence>
<dbReference type="EMBL" id="JAGPUO010000045">
    <property type="protein sequence ID" value="KAG5654858.1"/>
    <property type="molecule type" value="Genomic_DNA"/>
</dbReference>
<name>A0A9P7GUT9_9HYPO</name>
<feature type="transmembrane region" description="Helical" evidence="1">
    <location>
        <begin position="121"/>
        <end position="154"/>
    </location>
</feature>
<proteinExistence type="predicted"/>
<dbReference type="Proteomes" id="UP000782241">
    <property type="component" value="Unassembled WGS sequence"/>
</dbReference>
<comment type="caution">
    <text evidence="2">The sequence shown here is derived from an EMBL/GenBank/DDBJ whole genome shotgun (WGS) entry which is preliminary data.</text>
</comment>
<evidence type="ECO:0000313" key="2">
    <source>
        <dbReference type="EMBL" id="KAG5654858.1"/>
    </source>
</evidence>
<keyword evidence="1" id="KW-0812">Transmembrane</keyword>